<dbReference type="AlphaFoldDB" id="A0A9D4SGX2"/>
<feature type="coiled-coil region" evidence="1">
    <location>
        <begin position="184"/>
        <end position="253"/>
    </location>
</feature>
<reference evidence="2" key="2">
    <citation type="journal article" date="2021" name="World Allergy Organ. J.">
        <title>Chromosome-level assembly of Dermatophagoides farinae genome and transcriptome reveals two novel allergens Der f 37 and Der f 39.</title>
        <authorList>
            <person name="Chen J."/>
            <person name="Cai Z."/>
            <person name="Fan D."/>
            <person name="Hu J."/>
            <person name="Hou Y."/>
            <person name="He Y."/>
            <person name="Zhang Z."/>
            <person name="Zhao Z."/>
            <person name="Gao P."/>
            <person name="Hu W."/>
            <person name="Sun J."/>
            <person name="Li J."/>
            <person name="Ji K."/>
        </authorList>
    </citation>
    <scope>NUCLEOTIDE SEQUENCE</scope>
    <source>
        <strain evidence="2">JKM2019</strain>
    </source>
</reference>
<comment type="caution">
    <text evidence="2">The sequence shown here is derived from an EMBL/GenBank/DDBJ whole genome shotgun (WGS) entry which is preliminary data.</text>
</comment>
<name>A0A9D4SGX2_DERFA</name>
<dbReference type="EMBL" id="SDOV01000004">
    <property type="protein sequence ID" value="KAH7641211.1"/>
    <property type="molecule type" value="Genomic_DNA"/>
</dbReference>
<reference evidence="2" key="1">
    <citation type="submission" date="2020-06" db="EMBL/GenBank/DDBJ databases">
        <authorList>
            <person name="Ji K."/>
            <person name="Li J."/>
        </authorList>
    </citation>
    <scope>NUCLEOTIDE SEQUENCE</scope>
    <source>
        <strain evidence="2">JKM2019</strain>
        <tissue evidence="2">Whole body</tissue>
    </source>
</reference>
<proteinExistence type="predicted"/>
<dbReference type="Proteomes" id="UP000828236">
    <property type="component" value="Unassembled WGS sequence"/>
</dbReference>
<feature type="coiled-coil region" evidence="1">
    <location>
        <begin position="37"/>
        <end position="144"/>
    </location>
</feature>
<organism evidence="2">
    <name type="scientific">Dermatophagoides farinae</name>
    <name type="common">American house dust mite</name>
    <dbReference type="NCBI Taxonomy" id="6954"/>
    <lineage>
        <taxon>Eukaryota</taxon>
        <taxon>Metazoa</taxon>
        <taxon>Ecdysozoa</taxon>
        <taxon>Arthropoda</taxon>
        <taxon>Chelicerata</taxon>
        <taxon>Arachnida</taxon>
        <taxon>Acari</taxon>
        <taxon>Acariformes</taxon>
        <taxon>Sarcoptiformes</taxon>
        <taxon>Astigmata</taxon>
        <taxon>Psoroptidia</taxon>
        <taxon>Analgoidea</taxon>
        <taxon>Pyroglyphidae</taxon>
        <taxon>Dermatophagoidinae</taxon>
        <taxon>Dermatophagoides</taxon>
    </lineage>
</organism>
<sequence>MFLKEKDKIIHDKENVIKNQRETLAIIRDQNVDIDLYNGLKEEFESLQKKYDDIRQKYEFIQSENQSIQRQVDDLYTSINEKDDEIKKLEKYKNDFKLLKEKNSTLSEELLQSDRIINNQREKMSDYEELVKTLETQISQLKEKYSINIKRNISFNYSFDHSISDLNNVSMQEMVGETVADIKINSLEEDIRNLVVEKKDLEHKLSTVQNEKTLAMKSQKEAEETINSLNIEMNRLKNLCDEKNQQLLQQKTRIQCWKQSVDEELNKVKSSFVAMKDNHENFTQKFENEIHNNCSQIINVFNEQLKTISLLSHFKHTLEIRLEEICADNTKIQQENQTSKLMIEKLENNHTVQMEQTEKLQSEYDEAKNEIKRLLVIIDDNREKINATNNDENYREKSAKLTEELEAMKIEAKKIEMKRKNLHNAYLIEQQSFMAERKTKDRLLKENLDLEREIGKLKKTIAQLESNVTDKQQQQQHNHQLINQETPQINLPRQKSKTFVIPSSPSNVNQKHNNKLPEVKGIKFEMADEEGEFMDPNKIEMHHRSQPAQPPLATPFPQERINQLRHRNKLLRPHLRTSYPVEFQNVKLDEKIIQGATPAAVAALRCHQKSTRERITSTSENNIPIKRSKL</sequence>
<accession>A0A9D4SGX2</accession>
<evidence type="ECO:0000256" key="1">
    <source>
        <dbReference type="SAM" id="Coils"/>
    </source>
</evidence>
<keyword evidence="1" id="KW-0175">Coiled coil</keyword>
<gene>
    <name evidence="2" type="ORF">HUG17_4255</name>
</gene>
<protein>
    <submittedName>
        <fullName evidence="2">Uncharacterized protein</fullName>
    </submittedName>
</protein>
<evidence type="ECO:0000313" key="2">
    <source>
        <dbReference type="EMBL" id="KAH7641211.1"/>
    </source>
</evidence>
<feature type="coiled-coil region" evidence="1">
    <location>
        <begin position="329"/>
        <end position="474"/>
    </location>
</feature>